<reference evidence="3" key="1">
    <citation type="journal article" date="2015" name="Nature">
        <title>Complex archaea that bridge the gap between prokaryotes and eukaryotes.</title>
        <authorList>
            <person name="Spang A."/>
            <person name="Saw J.H."/>
            <person name="Jorgensen S.L."/>
            <person name="Zaremba-Niedzwiedzka K."/>
            <person name="Martijn J."/>
            <person name="Lind A.E."/>
            <person name="van Eijk R."/>
            <person name="Schleper C."/>
            <person name="Guy L."/>
            <person name="Ettema T.J."/>
        </authorList>
    </citation>
    <scope>NUCLEOTIDE SEQUENCE</scope>
</reference>
<dbReference type="EMBL" id="LAZR01000353">
    <property type="protein sequence ID" value="KKN72907.1"/>
    <property type="molecule type" value="Genomic_DNA"/>
</dbReference>
<proteinExistence type="predicted"/>
<name>A0A0F9TDE6_9ZZZZ</name>
<accession>A0A0F9TDE6</accession>
<protein>
    <recommendedName>
        <fullName evidence="2">HNH nuclease domain-containing protein</fullName>
    </recommendedName>
</protein>
<dbReference type="Gene3D" id="3.90.75.20">
    <property type="match status" value="1"/>
</dbReference>
<comment type="caution">
    <text evidence="3">The sequence shown here is derived from an EMBL/GenBank/DDBJ whole genome shotgun (WGS) entry which is preliminary data.</text>
</comment>
<organism evidence="3">
    <name type="scientific">marine sediment metagenome</name>
    <dbReference type="NCBI Taxonomy" id="412755"/>
    <lineage>
        <taxon>unclassified sequences</taxon>
        <taxon>metagenomes</taxon>
        <taxon>ecological metagenomes</taxon>
    </lineage>
</organism>
<feature type="coiled-coil region" evidence="1">
    <location>
        <begin position="157"/>
        <end position="184"/>
    </location>
</feature>
<keyword evidence="1" id="KW-0175">Coiled coil</keyword>
<sequence length="190" mass="22709">MPHLGETGKDENGRWQIWVVCIYCGKERWLSCIKKLLNKYSCRSCSARHRDYKDYPKGDRASNWKGGRFYDTDGYVMVWLDKDDFFAPMIKKDRYTREHRLVMAKHLGRCLQSWEIVHHKNGVKDDNRIENLELSTTGSHSRQHNKGYRDGYRQGFQDAQDKQIQELKQEIRLLRWENKRIKEEVIGNAK</sequence>
<evidence type="ECO:0000259" key="2">
    <source>
        <dbReference type="Pfam" id="PF13392"/>
    </source>
</evidence>
<dbReference type="InterPro" id="IPR044925">
    <property type="entry name" value="His-Me_finger_sf"/>
</dbReference>
<evidence type="ECO:0000313" key="3">
    <source>
        <dbReference type="EMBL" id="KKN72907.1"/>
    </source>
</evidence>
<evidence type="ECO:0000256" key="1">
    <source>
        <dbReference type="SAM" id="Coils"/>
    </source>
</evidence>
<gene>
    <name evidence="3" type="ORF">LCGC14_0406110</name>
</gene>
<dbReference type="SUPFAM" id="SSF54060">
    <property type="entry name" value="His-Me finger endonucleases"/>
    <property type="match status" value="1"/>
</dbReference>
<dbReference type="Pfam" id="PF13392">
    <property type="entry name" value="HNH_3"/>
    <property type="match status" value="1"/>
</dbReference>
<feature type="domain" description="HNH nuclease" evidence="2">
    <location>
        <begin position="99"/>
        <end position="141"/>
    </location>
</feature>
<dbReference type="AlphaFoldDB" id="A0A0F9TDE6"/>
<dbReference type="InterPro" id="IPR003615">
    <property type="entry name" value="HNH_nuc"/>
</dbReference>